<feature type="coiled-coil region" evidence="1">
    <location>
        <begin position="77"/>
        <end position="111"/>
    </location>
</feature>
<dbReference type="InterPro" id="IPR029058">
    <property type="entry name" value="AB_hydrolase_fold"/>
</dbReference>
<dbReference type="EMBL" id="JASODW010000002">
    <property type="protein sequence ID" value="MDK6274721.1"/>
    <property type="molecule type" value="Genomic_DNA"/>
</dbReference>
<evidence type="ECO:0000313" key="3">
    <source>
        <dbReference type="Proteomes" id="UP001240483"/>
    </source>
</evidence>
<dbReference type="Proteomes" id="UP001240483">
    <property type="component" value="Unassembled WGS sequence"/>
</dbReference>
<organism evidence="2 3">
    <name type="scientific">Pseudoglutamicibacter cumminsii</name>
    <dbReference type="NCBI Taxonomy" id="156979"/>
    <lineage>
        <taxon>Bacteria</taxon>
        <taxon>Bacillati</taxon>
        <taxon>Actinomycetota</taxon>
        <taxon>Actinomycetes</taxon>
        <taxon>Micrococcales</taxon>
        <taxon>Micrococcaceae</taxon>
        <taxon>Pseudoglutamicibacter</taxon>
    </lineage>
</organism>
<name>A0AAP4FD95_9MICC</name>
<gene>
    <name evidence="2" type="ORF">QP116_03000</name>
</gene>
<dbReference type="Gene3D" id="3.40.50.1820">
    <property type="entry name" value="alpha/beta hydrolase"/>
    <property type="match status" value="1"/>
</dbReference>
<evidence type="ECO:0008006" key="4">
    <source>
        <dbReference type="Google" id="ProtNLM"/>
    </source>
</evidence>
<accession>A0AAP4FD95</accession>
<reference evidence="2" key="1">
    <citation type="submission" date="2023-05" db="EMBL/GenBank/DDBJ databases">
        <title>Cataloging the Phylogenetic Diversity of Human Bladder Bacteria.</title>
        <authorList>
            <person name="Du J."/>
        </authorList>
    </citation>
    <scope>NUCLEOTIDE SEQUENCE</scope>
    <source>
        <strain evidence="2">UMB9978</strain>
    </source>
</reference>
<sequence>MATHVLAEGGQQIEVFGGGHSIEVVTGSLKLAAGELGAYQPDWARLSSTCSSAPSGYGLPPHFIEVTGALNRLSAAAQETAAKMRLAHNRIEHLEEDLMRAAEQYEQAESENLGTIGFADEDATWGTVMNMMEASPDVKYAIGAGAGLTYAPGLLILALQGKLNPAGVKELGAKNVKGLFSIVFPKAPKIKMEAKERRPVQRADASKLSTWIEQQQLAGQGRGSIVVSKVVTEAGKHAWIVTLPGTNDSKGTVWGLPRMKQAFNRETDDVRKAVDAALKDAGAKPGEGVYLNGHSQGGRHALNLSEDQQFKAKYTLKGAFTAGAPHGDEDPPADVPQLMLIDPDDAIPALGAAGALKVSPNRVALFSKSGQRYETDSPSLLGPDHGSQNYLNHAQAADGVEDTALRDIKRRMQIEDLKITETYRFKTSTGSGE</sequence>
<evidence type="ECO:0000256" key="1">
    <source>
        <dbReference type="SAM" id="Coils"/>
    </source>
</evidence>
<dbReference type="AlphaFoldDB" id="A0AAP4FD95"/>
<dbReference type="SUPFAM" id="SSF53474">
    <property type="entry name" value="alpha/beta-Hydrolases"/>
    <property type="match status" value="1"/>
</dbReference>
<proteinExistence type="predicted"/>
<evidence type="ECO:0000313" key="2">
    <source>
        <dbReference type="EMBL" id="MDK6274721.1"/>
    </source>
</evidence>
<keyword evidence="1" id="KW-0175">Coiled coil</keyword>
<dbReference type="RefSeq" id="WP_285332649.1">
    <property type="nucleotide sequence ID" value="NZ_JASODW010000002.1"/>
</dbReference>
<protein>
    <recommendedName>
        <fullName evidence="4">Alpha/beta hydrolase</fullName>
    </recommendedName>
</protein>
<comment type="caution">
    <text evidence="2">The sequence shown here is derived from an EMBL/GenBank/DDBJ whole genome shotgun (WGS) entry which is preliminary data.</text>
</comment>